<dbReference type="GO" id="GO:0009081">
    <property type="term" value="P:branched-chain amino acid metabolic process"/>
    <property type="evidence" value="ECO:0007669"/>
    <property type="project" value="InterPro"/>
</dbReference>
<gene>
    <name evidence="6" type="ORF">THAOC_30858</name>
</gene>
<evidence type="ECO:0000313" key="6">
    <source>
        <dbReference type="EMBL" id="EJK50198.1"/>
    </source>
</evidence>
<dbReference type="EMBL" id="AGNL01044121">
    <property type="protein sequence ID" value="EJK50198.1"/>
    <property type="molecule type" value="Genomic_DNA"/>
</dbReference>
<dbReference type="InterPro" id="IPR043132">
    <property type="entry name" value="BCAT-like_C"/>
</dbReference>
<dbReference type="OrthoDB" id="409992at2759"/>
<dbReference type="AlphaFoldDB" id="K0R9H4"/>
<dbReference type="InterPro" id="IPR001544">
    <property type="entry name" value="Aminotrans_IV"/>
</dbReference>
<keyword evidence="5" id="KW-0663">Pyridoxal phosphate</keyword>
<dbReference type="PANTHER" id="PTHR42825">
    <property type="entry name" value="AMINO ACID AMINOTRANSFERASE"/>
    <property type="match status" value="1"/>
</dbReference>
<keyword evidence="7" id="KW-1185">Reference proteome</keyword>
<dbReference type="Gene3D" id="3.20.10.10">
    <property type="entry name" value="D-amino Acid Aminotransferase, subunit A, domain 2"/>
    <property type="match status" value="1"/>
</dbReference>
<dbReference type="SUPFAM" id="SSF56752">
    <property type="entry name" value="D-aminoacid aminotransferase-like PLP-dependent enzymes"/>
    <property type="match status" value="1"/>
</dbReference>
<evidence type="ECO:0000256" key="3">
    <source>
        <dbReference type="ARBA" id="ARBA00022576"/>
    </source>
</evidence>
<accession>K0R9H4</accession>
<dbReference type="InterPro" id="IPR043131">
    <property type="entry name" value="BCAT-like_N"/>
</dbReference>
<evidence type="ECO:0000256" key="1">
    <source>
        <dbReference type="ARBA" id="ARBA00001933"/>
    </source>
</evidence>
<dbReference type="Proteomes" id="UP000266841">
    <property type="component" value="Unassembled WGS sequence"/>
</dbReference>
<evidence type="ECO:0000256" key="5">
    <source>
        <dbReference type="ARBA" id="ARBA00022898"/>
    </source>
</evidence>
<dbReference type="NCBIfam" id="NF009897">
    <property type="entry name" value="PRK13357.1"/>
    <property type="match status" value="1"/>
</dbReference>
<evidence type="ECO:0000313" key="7">
    <source>
        <dbReference type="Proteomes" id="UP000266841"/>
    </source>
</evidence>
<evidence type="ECO:0000256" key="4">
    <source>
        <dbReference type="ARBA" id="ARBA00022679"/>
    </source>
</evidence>
<comment type="caution">
    <text evidence="6">The sequence shown here is derived from an EMBL/GenBank/DDBJ whole genome shotgun (WGS) entry which is preliminary data.</text>
</comment>
<protein>
    <recommendedName>
        <fullName evidence="8">Branched-chain amino acid aminotransferase</fullName>
    </recommendedName>
</protein>
<evidence type="ECO:0008006" key="8">
    <source>
        <dbReference type="Google" id="ProtNLM"/>
    </source>
</evidence>
<name>K0R9H4_THAOC</name>
<dbReference type="Pfam" id="PF01063">
    <property type="entry name" value="Aminotran_4"/>
    <property type="match status" value="1"/>
</dbReference>
<comment type="similarity">
    <text evidence="2">Belongs to the class-IV pyridoxal-phosphate-dependent aminotransferase family.</text>
</comment>
<dbReference type="InterPro" id="IPR005786">
    <property type="entry name" value="B_amino_transII"/>
</dbReference>
<dbReference type="CDD" id="cd01557">
    <property type="entry name" value="BCAT_beta_family"/>
    <property type="match status" value="1"/>
</dbReference>
<evidence type="ECO:0000256" key="2">
    <source>
        <dbReference type="ARBA" id="ARBA00009320"/>
    </source>
</evidence>
<comment type="cofactor">
    <cofactor evidence="1">
        <name>pyridoxal 5'-phosphate</name>
        <dbReference type="ChEBI" id="CHEBI:597326"/>
    </cofactor>
</comment>
<dbReference type="OMA" id="VGMNAAY"/>
<keyword evidence="3" id="KW-0032">Aminotransferase</keyword>
<keyword evidence="4" id="KW-0808">Transferase</keyword>
<dbReference type="NCBIfam" id="TIGR01123">
    <property type="entry name" value="ilvE_II"/>
    <property type="match status" value="1"/>
</dbReference>
<dbReference type="Gene3D" id="3.30.470.10">
    <property type="match status" value="1"/>
</dbReference>
<reference evidence="6 7" key="1">
    <citation type="journal article" date="2012" name="Genome Biol.">
        <title>Genome and low-iron response of an oceanic diatom adapted to chronic iron limitation.</title>
        <authorList>
            <person name="Lommer M."/>
            <person name="Specht M."/>
            <person name="Roy A.S."/>
            <person name="Kraemer L."/>
            <person name="Andreson R."/>
            <person name="Gutowska M.A."/>
            <person name="Wolf J."/>
            <person name="Bergner S.V."/>
            <person name="Schilhabel M.B."/>
            <person name="Klostermeier U.C."/>
            <person name="Beiko R.G."/>
            <person name="Rosenstiel P."/>
            <person name="Hippler M."/>
            <person name="Laroche J."/>
        </authorList>
    </citation>
    <scope>NUCLEOTIDE SEQUENCE [LARGE SCALE GENOMIC DNA]</scope>
    <source>
        <strain evidence="6 7">CCMP1005</strain>
    </source>
</reference>
<dbReference type="eggNOG" id="KOG0975">
    <property type="taxonomic scope" value="Eukaryota"/>
</dbReference>
<proteinExistence type="inferred from homology"/>
<sequence>MGAPDTADLPWEDLSVSSSARRSHTSGWSTRMASGARRNSLRCVTTPLFTLFGVQFQRGGDRLERSLAVTTASSTGDKQAHSGNRGSPYLNLHIGATALHYGQSSCFEGLKAFAYEDGSVNMFRPDENAKRIKIKRSAERVMMPEIPIDMFVRACNYVVKDNIAYVPPYGPGGALYLRPLLFGSGPRIGLQPADEYTFIILVIPVGDYYKGGLAKPVDGLIVDDFDRAAPKGVGAAKVAGNYAADLIPNMEAKKKGFPICLYLDAATHTLVEEFSTSNFIGIDNERKRYITPASPSVLPSITNKSLQTIAKDMGMAVEQRDVAVEELAEFDEVLACGTAVVIIPIGSLTRFCQSGEEMDRFKFSEDVGETTRKLYDQVRSIQNGEVEDKHNWNFKVA</sequence>
<dbReference type="GO" id="GO:0004084">
    <property type="term" value="F:branched-chain-amino-acid transaminase activity"/>
    <property type="evidence" value="ECO:0007669"/>
    <property type="project" value="InterPro"/>
</dbReference>
<dbReference type="InterPro" id="IPR033939">
    <property type="entry name" value="BCAT_family"/>
</dbReference>
<dbReference type="InterPro" id="IPR036038">
    <property type="entry name" value="Aminotransferase-like"/>
</dbReference>
<organism evidence="6 7">
    <name type="scientific">Thalassiosira oceanica</name>
    <name type="common">Marine diatom</name>
    <dbReference type="NCBI Taxonomy" id="159749"/>
    <lineage>
        <taxon>Eukaryota</taxon>
        <taxon>Sar</taxon>
        <taxon>Stramenopiles</taxon>
        <taxon>Ochrophyta</taxon>
        <taxon>Bacillariophyta</taxon>
        <taxon>Coscinodiscophyceae</taxon>
        <taxon>Thalassiosirophycidae</taxon>
        <taxon>Thalassiosirales</taxon>
        <taxon>Thalassiosiraceae</taxon>
        <taxon>Thalassiosira</taxon>
    </lineage>
</organism>
<dbReference type="PANTHER" id="PTHR42825:SF2">
    <property type="entry name" value="BRANCHED-CHAIN-AMINO-ACID AMINOTRANSFERASE 3, CHLOROPLASTIC-RELATED"/>
    <property type="match status" value="1"/>
</dbReference>